<gene>
    <name evidence="14" type="ORF">PV04_05041</name>
</gene>
<keyword evidence="8" id="KW-0234">DNA repair</keyword>
<dbReference type="GO" id="GO:0032259">
    <property type="term" value="P:methylation"/>
    <property type="evidence" value="ECO:0007669"/>
    <property type="project" value="UniProtKB-KW"/>
</dbReference>
<evidence type="ECO:0000256" key="1">
    <source>
        <dbReference type="ARBA" id="ARBA00001286"/>
    </source>
</evidence>
<evidence type="ECO:0000256" key="3">
    <source>
        <dbReference type="ARBA" id="ARBA00011918"/>
    </source>
</evidence>
<keyword evidence="6" id="KW-0808">Transferase</keyword>
<dbReference type="GO" id="GO:0003908">
    <property type="term" value="F:methylated-DNA-[protein]-cysteine S-methyltransferase activity"/>
    <property type="evidence" value="ECO:0007669"/>
    <property type="project" value="UniProtKB-EC"/>
</dbReference>
<dbReference type="PANTHER" id="PTHR10815">
    <property type="entry name" value="METHYLATED-DNA--PROTEIN-CYSTEINE METHYLTRANSFERASE"/>
    <property type="match status" value="1"/>
</dbReference>
<dbReference type="InterPro" id="IPR036217">
    <property type="entry name" value="MethylDNA_cys_MeTrfase_DNAb"/>
</dbReference>
<accession>A0A0D2FM15</accession>
<evidence type="ECO:0000256" key="4">
    <source>
        <dbReference type="ARBA" id="ARBA00015377"/>
    </source>
</evidence>
<proteinExistence type="inferred from homology"/>
<evidence type="ECO:0000256" key="7">
    <source>
        <dbReference type="ARBA" id="ARBA00022763"/>
    </source>
</evidence>
<keyword evidence="5" id="KW-0489">Methyltransferase</keyword>
<evidence type="ECO:0000256" key="8">
    <source>
        <dbReference type="ARBA" id="ARBA00023204"/>
    </source>
</evidence>
<organism evidence="14 15">
    <name type="scientific">Phialophora macrospora</name>
    <dbReference type="NCBI Taxonomy" id="1851006"/>
    <lineage>
        <taxon>Eukaryota</taxon>
        <taxon>Fungi</taxon>
        <taxon>Dikarya</taxon>
        <taxon>Ascomycota</taxon>
        <taxon>Pezizomycotina</taxon>
        <taxon>Eurotiomycetes</taxon>
        <taxon>Chaetothyriomycetidae</taxon>
        <taxon>Chaetothyriales</taxon>
        <taxon>Herpotrichiellaceae</taxon>
        <taxon>Phialophora</taxon>
    </lineage>
</organism>
<evidence type="ECO:0000256" key="12">
    <source>
        <dbReference type="SAM" id="MobiDB-lite"/>
    </source>
</evidence>
<evidence type="ECO:0000256" key="10">
    <source>
        <dbReference type="ARBA" id="ARBA00031621"/>
    </source>
</evidence>
<dbReference type="PANTHER" id="PTHR10815:SF13">
    <property type="entry name" value="METHYLATED-DNA--PROTEIN-CYSTEINE METHYLTRANSFERASE"/>
    <property type="match status" value="1"/>
</dbReference>
<dbReference type="InterPro" id="IPR001497">
    <property type="entry name" value="MethylDNA_cys_MeTrfase_AS"/>
</dbReference>
<dbReference type="Gene3D" id="1.10.10.10">
    <property type="entry name" value="Winged helix-like DNA-binding domain superfamily/Winged helix DNA-binding domain"/>
    <property type="match status" value="1"/>
</dbReference>
<evidence type="ECO:0000259" key="13">
    <source>
        <dbReference type="Pfam" id="PF01035"/>
    </source>
</evidence>
<dbReference type="AlphaFoldDB" id="A0A0D2FM15"/>
<comment type="catalytic activity">
    <reaction evidence="1">
        <text>a 4-O-methyl-thymidine in DNA + L-cysteinyl-[protein] = a thymidine in DNA + S-methyl-L-cysteinyl-[protein]</text>
        <dbReference type="Rhea" id="RHEA:53428"/>
        <dbReference type="Rhea" id="RHEA-COMP:10131"/>
        <dbReference type="Rhea" id="RHEA-COMP:10132"/>
        <dbReference type="Rhea" id="RHEA-COMP:13555"/>
        <dbReference type="Rhea" id="RHEA-COMP:13556"/>
        <dbReference type="ChEBI" id="CHEBI:29950"/>
        <dbReference type="ChEBI" id="CHEBI:82612"/>
        <dbReference type="ChEBI" id="CHEBI:137386"/>
        <dbReference type="ChEBI" id="CHEBI:137387"/>
        <dbReference type="EC" id="2.1.1.63"/>
    </reaction>
</comment>
<comment type="catalytic activity">
    <reaction evidence="11">
        <text>a 6-O-methyl-2'-deoxyguanosine in DNA + L-cysteinyl-[protein] = S-methyl-L-cysteinyl-[protein] + a 2'-deoxyguanosine in DNA</text>
        <dbReference type="Rhea" id="RHEA:24000"/>
        <dbReference type="Rhea" id="RHEA-COMP:10131"/>
        <dbReference type="Rhea" id="RHEA-COMP:10132"/>
        <dbReference type="Rhea" id="RHEA-COMP:11367"/>
        <dbReference type="Rhea" id="RHEA-COMP:11368"/>
        <dbReference type="ChEBI" id="CHEBI:29950"/>
        <dbReference type="ChEBI" id="CHEBI:82612"/>
        <dbReference type="ChEBI" id="CHEBI:85445"/>
        <dbReference type="ChEBI" id="CHEBI:85448"/>
        <dbReference type="EC" id="2.1.1.63"/>
    </reaction>
</comment>
<evidence type="ECO:0000256" key="2">
    <source>
        <dbReference type="ARBA" id="ARBA00008711"/>
    </source>
</evidence>
<dbReference type="Proteomes" id="UP000054266">
    <property type="component" value="Unassembled WGS sequence"/>
</dbReference>
<dbReference type="NCBIfam" id="TIGR00589">
    <property type="entry name" value="ogt"/>
    <property type="match status" value="1"/>
</dbReference>
<dbReference type="STRING" id="5601.A0A0D2FM15"/>
<comment type="similarity">
    <text evidence="2">Belongs to the MGMT family.</text>
</comment>
<name>A0A0D2FM15_9EURO</name>
<feature type="region of interest" description="Disordered" evidence="12">
    <location>
        <begin position="112"/>
        <end position="187"/>
    </location>
</feature>
<dbReference type="PROSITE" id="PS00374">
    <property type="entry name" value="MGMT"/>
    <property type="match status" value="1"/>
</dbReference>
<reference evidence="14 15" key="1">
    <citation type="submission" date="2015-01" db="EMBL/GenBank/DDBJ databases">
        <title>The Genome Sequence of Capronia semiimmersa CBS27337.</title>
        <authorList>
            <consortium name="The Broad Institute Genomics Platform"/>
            <person name="Cuomo C."/>
            <person name="de Hoog S."/>
            <person name="Gorbushina A."/>
            <person name="Stielow B."/>
            <person name="Teixiera M."/>
            <person name="Abouelleil A."/>
            <person name="Chapman S.B."/>
            <person name="Priest M."/>
            <person name="Young S.K."/>
            <person name="Wortman J."/>
            <person name="Nusbaum C."/>
            <person name="Birren B."/>
        </authorList>
    </citation>
    <scope>NUCLEOTIDE SEQUENCE [LARGE SCALE GENOMIC DNA]</scope>
    <source>
        <strain evidence="14 15">CBS 27337</strain>
    </source>
</reference>
<feature type="domain" description="Methylated-DNA-[protein]-cysteine S-methyltransferase DNA binding" evidence="13">
    <location>
        <begin position="208"/>
        <end position="291"/>
    </location>
</feature>
<dbReference type="Pfam" id="PF01035">
    <property type="entry name" value="DNA_binding_1"/>
    <property type="match status" value="1"/>
</dbReference>
<evidence type="ECO:0000256" key="5">
    <source>
        <dbReference type="ARBA" id="ARBA00022603"/>
    </source>
</evidence>
<sequence>MAMPDLELLREEWKTLYSDTLPELAKARDPCQPKWPVTLDHCFARIILDNAIGDGQKQWDKILPKPAVRNMNEQQLQKAITLGLRIVGGDVDLCQLDEISLICRGKNGKNYGSLTAKRAPQKERQGPSASDASKRIFDEVEGPDAPSPRKARKTDKKQSTLDTWHPQKFEQTRPTSEKMWRTNEQQPDYDELKQALRRVRSHPSLTPYRKRLYTVLLSVPRGRYTTYAAISEYLKSSARAVGNGMRNNPFAPEVPCHRVLAADGSIGGFHGDWGKDGKHAAKKIELLRGEGIRFDSRGKVCGEPFRKFHDFQEVPEDSPA</sequence>
<protein>
    <recommendedName>
        <fullName evidence="4">Methylated-DNA--protein-cysteine methyltransferase</fullName>
        <ecNumber evidence="3">2.1.1.63</ecNumber>
    </recommendedName>
    <alternativeName>
        <fullName evidence="9">6-O-methylguanine-DNA methyltransferase</fullName>
    </alternativeName>
    <alternativeName>
        <fullName evidence="10">O-6-methylguanine-DNA-alkyltransferase</fullName>
    </alternativeName>
</protein>
<dbReference type="InterPro" id="IPR036388">
    <property type="entry name" value="WH-like_DNA-bd_sf"/>
</dbReference>
<dbReference type="SUPFAM" id="SSF46767">
    <property type="entry name" value="Methylated DNA-protein cysteine methyltransferase, C-terminal domain"/>
    <property type="match status" value="1"/>
</dbReference>
<dbReference type="GO" id="GO:0006281">
    <property type="term" value="P:DNA repair"/>
    <property type="evidence" value="ECO:0007669"/>
    <property type="project" value="UniProtKB-KW"/>
</dbReference>
<keyword evidence="15" id="KW-1185">Reference proteome</keyword>
<evidence type="ECO:0000313" key="15">
    <source>
        <dbReference type="Proteomes" id="UP000054266"/>
    </source>
</evidence>
<evidence type="ECO:0000313" key="14">
    <source>
        <dbReference type="EMBL" id="KIW69148.1"/>
    </source>
</evidence>
<dbReference type="InterPro" id="IPR014048">
    <property type="entry name" value="MethylDNA_cys_MeTrfase_DNA-bd"/>
</dbReference>
<keyword evidence="7" id="KW-0227">DNA damage</keyword>
<dbReference type="EMBL" id="KN846958">
    <property type="protein sequence ID" value="KIW69148.1"/>
    <property type="molecule type" value="Genomic_DNA"/>
</dbReference>
<dbReference type="CDD" id="cd06445">
    <property type="entry name" value="ATase"/>
    <property type="match status" value="1"/>
</dbReference>
<evidence type="ECO:0000256" key="9">
    <source>
        <dbReference type="ARBA" id="ARBA00030795"/>
    </source>
</evidence>
<feature type="compositionally biased region" description="Basic and acidic residues" evidence="12">
    <location>
        <begin position="165"/>
        <end position="181"/>
    </location>
</feature>
<dbReference type="HOGENOM" id="CLU_076394_0_0_1"/>
<evidence type="ECO:0000256" key="6">
    <source>
        <dbReference type="ARBA" id="ARBA00022679"/>
    </source>
</evidence>
<evidence type="ECO:0000256" key="11">
    <source>
        <dbReference type="ARBA" id="ARBA00049348"/>
    </source>
</evidence>
<dbReference type="EC" id="2.1.1.63" evidence="3"/>